<feature type="compositionally biased region" description="Basic and acidic residues" evidence="7">
    <location>
        <begin position="105"/>
        <end position="118"/>
    </location>
</feature>
<sequence length="404" mass="43940">MADWKVPVSYNYSPSYHAYAYGLMYPQAPEQTHANMNWAEAAYGSSVGVTGGYYTAQPPSSQTPPGSPEYNNPSSEGPYPGSMVYYTDSKAHAQTGRLFLSHNRVEFDQTSKEQERAGSDTPSDSEAHTPDSWSSGSSREGSAAQVDVDLPDWAKKEGANKPDSGSPDGSEVVSSSLSAASEGPNCMNVDGDYEVPALSASAPSSDPVAAQQPRKAKARTAFSEKQMSALNDRFNVQRYLTPAEMKTLAGLTGLTYKQVKTWFQNRRMKLKRHQKDNSWVSERYITAGIPTTQTTHSQFQVDAPILSQDLYNTSQFRDVVFKSSPPQTPSCYLNYSRPLSPSQVSPRPQGSWRLPPAVQHYEFLNPSSYVPVGGNAGTGDVGTVDPGSSPTQMATVHNATQWSS</sequence>
<evidence type="ECO:0000256" key="1">
    <source>
        <dbReference type="ARBA" id="ARBA00004123"/>
    </source>
</evidence>
<protein>
    <recommendedName>
        <fullName evidence="8">Homeobox domain-containing protein</fullName>
    </recommendedName>
</protein>
<dbReference type="Pfam" id="PF00046">
    <property type="entry name" value="Homeodomain"/>
    <property type="match status" value="1"/>
</dbReference>
<evidence type="ECO:0000256" key="3">
    <source>
        <dbReference type="ARBA" id="ARBA00023155"/>
    </source>
</evidence>
<dbReference type="GO" id="GO:0005634">
    <property type="term" value="C:nucleus"/>
    <property type="evidence" value="ECO:0007669"/>
    <property type="project" value="UniProtKB-SubCell"/>
</dbReference>
<comment type="caution">
    <text evidence="9">The sequence shown here is derived from an EMBL/GenBank/DDBJ whole genome shotgun (WGS) entry which is preliminary data.</text>
</comment>
<dbReference type="SMART" id="SM00389">
    <property type="entry name" value="HOX"/>
    <property type="match status" value="1"/>
</dbReference>
<keyword evidence="3 5" id="KW-0371">Homeobox</keyword>
<proteinExistence type="predicted"/>
<feature type="domain" description="Homeobox" evidence="8">
    <location>
        <begin position="213"/>
        <end position="273"/>
    </location>
</feature>
<dbReference type="InterPro" id="IPR001356">
    <property type="entry name" value="HD"/>
</dbReference>
<organism evidence="9 10">
    <name type="scientific">Hemibagrus wyckioides</name>
    <dbReference type="NCBI Taxonomy" id="337641"/>
    <lineage>
        <taxon>Eukaryota</taxon>
        <taxon>Metazoa</taxon>
        <taxon>Chordata</taxon>
        <taxon>Craniata</taxon>
        <taxon>Vertebrata</taxon>
        <taxon>Euteleostomi</taxon>
        <taxon>Actinopterygii</taxon>
        <taxon>Neopterygii</taxon>
        <taxon>Teleostei</taxon>
        <taxon>Ostariophysi</taxon>
        <taxon>Siluriformes</taxon>
        <taxon>Bagridae</taxon>
        <taxon>Hemibagrus</taxon>
    </lineage>
</organism>
<evidence type="ECO:0000256" key="7">
    <source>
        <dbReference type="SAM" id="MobiDB-lite"/>
    </source>
</evidence>
<feature type="region of interest" description="Disordered" evidence="7">
    <location>
        <begin position="374"/>
        <end position="404"/>
    </location>
</feature>
<dbReference type="InterPro" id="IPR017970">
    <property type="entry name" value="Homeobox_CS"/>
</dbReference>
<gene>
    <name evidence="9" type="ORF">KOW79_000337</name>
</gene>
<feature type="DNA-binding region" description="Homeobox" evidence="5">
    <location>
        <begin position="215"/>
        <end position="274"/>
    </location>
</feature>
<feature type="compositionally biased region" description="Low complexity" evidence="7">
    <location>
        <begin position="163"/>
        <end position="184"/>
    </location>
</feature>
<comment type="subcellular location">
    <subcellularLocation>
        <location evidence="1 5 6">Nucleus</location>
    </subcellularLocation>
</comment>
<keyword evidence="10" id="KW-1185">Reference proteome</keyword>
<dbReference type="InterPro" id="IPR009057">
    <property type="entry name" value="Homeodomain-like_sf"/>
</dbReference>
<feature type="region of interest" description="Disordered" evidence="7">
    <location>
        <begin position="105"/>
        <end position="192"/>
    </location>
</feature>
<dbReference type="Proteomes" id="UP000824219">
    <property type="component" value="Linkage Group LG01"/>
</dbReference>
<dbReference type="AlphaFoldDB" id="A0A9D3SXZ4"/>
<dbReference type="GO" id="GO:0030154">
    <property type="term" value="P:cell differentiation"/>
    <property type="evidence" value="ECO:0007669"/>
    <property type="project" value="TreeGrafter"/>
</dbReference>
<reference evidence="9 10" key="1">
    <citation type="submission" date="2021-06" db="EMBL/GenBank/DDBJ databases">
        <title>Chromosome-level genome assembly of the red-tail catfish (Hemibagrus wyckioides).</title>
        <authorList>
            <person name="Shao F."/>
        </authorList>
    </citation>
    <scope>NUCLEOTIDE SEQUENCE [LARGE SCALE GENOMIC DNA]</scope>
    <source>
        <strain evidence="9">EC202008001</strain>
        <tissue evidence="9">Blood</tissue>
    </source>
</reference>
<name>A0A9D3SXZ4_9TELE</name>
<dbReference type="PROSITE" id="PS00027">
    <property type="entry name" value="HOMEOBOX_1"/>
    <property type="match status" value="1"/>
</dbReference>
<dbReference type="PANTHER" id="PTHR24340">
    <property type="entry name" value="HOMEOBOX PROTEIN NKX"/>
    <property type="match status" value="1"/>
</dbReference>
<evidence type="ECO:0000259" key="8">
    <source>
        <dbReference type="PROSITE" id="PS50071"/>
    </source>
</evidence>
<dbReference type="EMBL" id="JAHKSW010000001">
    <property type="protein sequence ID" value="KAG7335644.1"/>
    <property type="molecule type" value="Genomic_DNA"/>
</dbReference>
<dbReference type="OrthoDB" id="6159439at2759"/>
<accession>A0A9D3SXZ4</accession>
<dbReference type="GO" id="GO:0000978">
    <property type="term" value="F:RNA polymerase II cis-regulatory region sequence-specific DNA binding"/>
    <property type="evidence" value="ECO:0007669"/>
    <property type="project" value="TreeGrafter"/>
</dbReference>
<feature type="region of interest" description="Disordered" evidence="7">
    <location>
        <begin position="54"/>
        <end position="85"/>
    </location>
</feature>
<feature type="compositionally biased region" description="Polar residues" evidence="7">
    <location>
        <begin position="386"/>
        <end position="404"/>
    </location>
</feature>
<keyword evidence="4 5" id="KW-0539">Nucleus</keyword>
<dbReference type="Gene3D" id="1.10.10.60">
    <property type="entry name" value="Homeodomain-like"/>
    <property type="match status" value="1"/>
</dbReference>
<evidence type="ECO:0000256" key="6">
    <source>
        <dbReference type="RuleBase" id="RU000682"/>
    </source>
</evidence>
<evidence type="ECO:0000313" key="10">
    <source>
        <dbReference type="Proteomes" id="UP000824219"/>
    </source>
</evidence>
<dbReference type="InterPro" id="IPR050394">
    <property type="entry name" value="Homeobox_NK-like"/>
</dbReference>
<dbReference type="PROSITE" id="PS50071">
    <property type="entry name" value="HOMEOBOX_2"/>
    <property type="match status" value="1"/>
</dbReference>
<evidence type="ECO:0000256" key="5">
    <source>
        <dbReference type="PROSITE-ProRule" id="PRU00108"/>
    </source>
</evidence>
<feature type="compositionally biased region" description="Low complexity" evidence="7">
    <location>
        <begin position="132"/>
        <end position="142"/>
    </location>
</feature>
<dbReference type="CDD" id="cd00086">
    <property type="entry name" value="homeodomain"/>
    <property type="match status" value="1"/>
</dbReference>
<keyword evidence="2 5" id="KW-0238">DNA-binding</keyword>
<dbReference type="GO" id="GO:0000981">
    <property type="term" value="F:DNA-binding transcription factor activity, RNA polymerase II-specific"/>
    <property type="evidence" value="ECO:0007669"/>
    <property type="project" value="InterPro"/>
</dbReference>
<dbReference type="SUPFAM" id="SSF46689">
    <property type="entry name" value="Homeodomain-like"/>
    <property type="match status" value="1"/>
</dbReference>
<evidence type="ECO:0000256" key="2">
    <source>
        <dbReference type="ARBA" id="ARBA00023125"/>
    </source>
</evidence>
<evidence type="ECO:0000313" key="9">
    <source>
        <dbReference type="EMBL" id="KAG7335644.1"/>
    </source>
</evidence>
<evidence type="ECO:0000256" key="4">
    <source>
        <dbReference type="ARBA" id="ARBA00023242"/>
    </source>
</evidence>
<dbReference type="PANTHER" id="PTHR24340:SF112">
    <property type="entry name" value="VENT HOMEOBOX"/>
    <property type="match status" value="1"/>
</dbReference>